<dbReference type="InterPro" id="IPR002346">
    <property type="entry name" value="Mopterin_DH_FAD-bd"/>
</dbReference>
<keyword evidence="3" id="KW-0560">Oxidoreductase</keyword>
<dbReference type="InterPro" id="IPR016169">
    <property type="entry name" value="FAD-bd_PCMH_sub2"/>
</dbReference>
<name>A0A0D2JS91_9BACT</name>
<dbReference type="Pfam" id="PF03450">
    <property type="entry name" value="CO_deh_flav_C"/>
    <property type="match status" value="1"/>
</dbReference>
<dbReference type="GO" id="GO:0071949">
    <property type="term" value="F:FAD binding"/>
    <property type="evidence" value="ECO:0007669"/>
    <property type="project" value="InterPro"/>
</dbReference>
<evidence type="ECO:0000256" key="1">
    <source>
        <dbReference type="ARBA" id="ARBA00022630"/>
    </source>
</evidence>
<dbReference type="SMART" id="SM01092">
    <property type="entry name" value="CO_deh_flav_C"/>
    <property type="match status" value="1"/>
</dbReference>
<keyword evidence="2" id="KW-0274">FAD</keyword>
<dbReference type="InterPro" id="IPR016166">
    <property type="entry name" value="FAD-bd_PCMH"/>
</dbReference>
<comment type="caution">
    <text evidence="5">The sequence shown here is derived from an EMBL/GenBank/DDBJ whole genome shotgun (WGS) entry which is preliminary data.</text>
</comment>
<evidence type="ECO:0000259" key="4">
    <source>
        <dbReference type="PROSITE" id="PS51387"/>
    </source>
</evidence>
<protein>
    <recommendedName>
        <fullName evidence="4">FAD-binding PCMH-type domain-containing protein</fullName>
    </recommendedName>
</protein>
<dbReference type="PANTHER" id="PTHR42659">
    <property type="entry name" value="XANTHINE DEHYDROGENASE SUBUNIT C-RELATED"/>
    <property type="match status" value="1"/>
</dbReference>
<dbReference type="Proteomes" id="UP000032233">
    <property type="component" value="Unassembled WGS sequence"/>
</dbReference>
<dbReference type="GO" id="GO:0016491">
    <property type="term" value="F:oxidoreductase activity"/>
    <property type="evidence" value="ECO:0007669"/>
    <property type="project" value="UniProtKB-KW"/>
</dbReference>
<dbReference type="InterPro" id="IPR016167">
    <property type="entry name" value="FAD-bd_PCMH_sub1"/>
</dbReference>
<feature type="domain" description="FAD-binding PCMH-type" evidence="4">
    <location>
        <begin position="1"/>
        <end position="174"/>
    </location>
</feature>
<dbReference type="AlphaFoldDB" id="A0A0D2JS91"/>
<dbReference type="Gene3D" id="3.30.465.10">
    <property type="match status" value="1"/>
</dbReference>
<dbReference type="PANTHER" id="PTHR42659:SF2">
    <property type="entry name" value="XANTHINE DEHYDROGENASE SUBUNIT C-RELATED"/>
    <property type="match status" value="1"/>
</dbReference>
<accession>A0A0D2JS91</accession>
<organism evidence="5 6">
    <name type="scientific">Dethiosulfatarculus sandiegensis</name>
    <dbReference type="NCBI Taxonomy" id="1429043"/>
    <lineage>
        <taxon>Bacteria</taxon>
        <taxon>Pseudomonadati</taxon>
        <taxon>Thermodesulfobacteriota</taxon>
        <taxon>Desulfarculia</taxon>
        <taxon>Desulfarculales</taxon>
        <taxon>Desulfarculaceae</taxon>
        <taxon>Dethiosulfatarculus</taxon>
    </lineage>
</organism>
<dbReference type="SUPFAM" id="SSF56176">
    <property type="entry name" value="FAD-binding/transporter-associated domain-like"/>
    <property type="match status" value="1"/>
</dbReference>
<dbReference type="PROSITE" id="PS51387">
    <property type="entry name" value="FAD_PCMH"/>
    <property type="match status" value="1"/>
</dbReference>
<dbReference type="Gene3D" id="3.30.43.10">
    <property type="entry name" value="Uridine Diphospho-n-acetylenolpyruvylglucosamine Reductase, domain 2"/>
    <property type="match status" value="1"/>
</dbReference>
<dbReference type="InterPro" id="IPR005107">
    <property type="entry name" value="CO_DH_flav_C"/>
</dbReference>
<reference evidence="5 6" key="1">
    <citation type="submission" date="2013-11" db="EMBL/GenBank/DDBJ databases">
        <title>Metagenomic analysis of a methanogenic consortium involved in long chain n-alkane degradation.</title>
        <authorList>
            <person name="Davidova I.A."/>
            <person name="Callaghan A.V."/>
            <person name="Wawrik B."/>
            <person name="Pruitt S."/>
            <person name="Marks C."/>
            <person name="Duncan K.E."/>
            <person name="Suflita J.M."/>
        </authorList>
    </citation>
    <scope>NUCLEOTIDE SEQUENCE [LARGE SCALE GENOMIC DNA]</scope>
    <source>
        <strain evidence="5 6">SPR</strain>
    </source>
</reference>
<dbReference type="InterPro" id="IPR051312">
    <property type="entry name" value="Diverse_Substr_Oxidored"/>
</dbReference>
<dbReference type="Gene3D" id="3.30.390.50">
    <property type="entry name" value="CO dehydrogenase flavoprotein, C-terminal domain"/>
    <property type="match status" value="1"/>
</dbReference>
<dbReference type="Pfam" id="PF00941">
    <property type="entry name" value="FAD_binding_5"/>
    <property type="match status" value="1"/>
</dbReference>
<evidence type="ECO:0000313" key="5">
    <source>
        <dbReference type="EMBL" id="KIX12375.1"/>
    </source>
</evidence>
<dbReference type="OrthoDB" id="9783813at2"/>
<evidence type="ECO:0000313" key="6">
    <source>
        <dbReference type="Proteomes" id="UP000032233"/>
    </source>
</evidence>
<evidence type="ECO:0000256" key="3">
    <source>
        <dbReference type="ARBA" id="ARBA00023002"/>
    </source>
</evidence>
<dbReference type="EMBL" id="AZAC01000033">
    <property type="protein sequence ID" value="KIX12375.1"/>
    <property type="molecule type" value="Genomic_DNA"/>
</dbReference>
<sequence>MGYDYVRAETVNQALRAKASMGQSARFMAGGTDVMVLYRAGRLQFKSIISLRRVAELNQIKQYPDHIFLGAGVTLDQVLESPLLKKELPSLVEAVATMGCTQMRNLATVGGNVMSAVSSADTIPVLLSLGAQVRLASLDTDHLLDLDGFFTGPRATKAKAEELLMGFVIPINQGKAVAFSKLGRRKSLDLAVVNLAVWLSLDEKGRTVEKARISAGAVGPTPLMLKQAARALRGHQADKPLSGDILEAALADTLPWDDIRASAWYRRQVLKVLLQRTVLSAIKRAQTPPGAREAGK</sequence>
<keyword evidence="6" id="KW-1185">Reference proteome</keyword>
<dbReference type="STRING" id="1429043.X474_19435"/>
<dbReference type="SUPFAM" id="SSF55447">
    <property type="entry name" value="CO dehydrogenase flavoprotein C-terminal domain-like"/>
    <property type="match status" value="1"/>
</dbReference>
<dbReference type="InParanoid" id="A0A0D2JS91"/>
<dbReference type="RefSeq" id="WP_052515357.1">
    <property type="nucleotide sequence ID" value="NZ_AZAC01000033.1"/>
</dbReference>
<dbReference type="InterPro" id="IPR036318">
    <property type="entry name" value="FAD-bd_PCMH-like_sf"/>
</dbReference>
<dbReference type="InterPro" id="IPR036683">
    <property type="entry name" value="CO_DH_flav_C_dom_sf"/>
</dbReference>
<keyword evidence="1" id="KW-0285">Flavoprotein</keyword>
<gene>
    <name evidence="5" type="ORF">X474_19435</name>
</gene>
<evidence type="ECO:0000256" key="2">
    <source>
        <dbReference type="ARBA" id="ARBA00022827"/>
    </source>
</evidence>
<proteinExistence type="predicted"/>